<keyword evidence="1" id="KW-0175">Coiled coil</keyword>
<evidence type="ECO:0000256" key="2">
    <source>
        <dbReference type="SAM" id="MobiDB-lite"/>
    </source>
</evidence>
<name>X6N0M2_RETFI</name>
<evidence type="ECO:0000256" key="1">
    <source>
        <dbReference type="SAM" id="Coils"/>
    </source>
</evidence>
<dbReference type="Proteomes" id="UP000023152">
    <property type="component" value="Unassembled WGS sequence"/>
</dbReference>
<dbReference type="SUPFAM" id="SSF57997">
    <property type="entry name" value="Tropomyosin"/>
    <property type="match status" value="1"/>
</dbReference>
<comment type="caution">
    <text evidence="3">The sequence shown here is derived from an EMBL/GenBank/DDBJ whole genome shotgun (WGS) entry which is preliminary data.</text>
</comment>
<feature type="compositionally biased region" description="Polar residues" evidence="2">
    <location>
        <begin position="307"/>
        <end position="317"/>
    </location>
</feature>
<dbReference type="EMBL" id="ASPP01013683">
    <property type="protein sequence ID" value="ETO19428.1"/>
    <property type="molecule type" value="Genomic_DNA"/>
</dbReference>
<feature type="compositionally biased region" description="Basic and acidic residues" evidence="2">
    <location>
        <begin position="389"/>
        <end position="400"/>
    </location>
</feature>
<accession>X6N0M2</accession>
<evidence type="ECO:0000313" key="3">
    <source>
        <dbReference type="EMBL" id="ETO19428.1"/>
    </source>
</evidence>
<proteinExistence type="predicted"/>
<feature type="coiled-coil region" evidence="1">
    <location>
        <begin position="31"/>
        <end position="230"/>
    </location>
</feature>
<dbReference type="Gene3D" id="1.10.287.1490">
    <property type="match status" value="1"/>
</dbReference>
<organism evidence="3 4">
    <name type="scientific">Reticulomyxa filosa</name>
    <dbReference type="NCBI Taxonomy" id="46433"/>
    <lineage>
        <taxon>Eukaryota</taxon>
        <taxon>Sar</taxon>
        <taxon>Rhizaria</taxon>
        <taxon>Retaria</taxon>
        <taxon>Foraminifera</taxon>
        <taxon>Monothalamids</taxon>
        <taxon>Reticulomyxidae</taxon>
        <taxon>Reticulomyxa</taxon>
    </lineage>
</organism>
<feature type="compositionally biased region" description="Low complexity" evidence="2">
    <location>
        <begin position="292"/>
        <end position="306"/>
    </location>
</feature>
<feature type="compositionally biased region" description="Basic and acidic residues" evidence="2">
    <location>
        <begin position="366"/>
        <end position="376"/>
    </location>
</feature>
<feature type="compositionally biased region" description="Acidic residues" evidence="2">
    <location>
        <begin position="352"/>
        <end position="365"/>
    </location>
</feature>
<keyword evidence="4" id="KW-1185">Reference proteome</keyword>
<evidence type="ECO:0008006" key="5">
    <source>
        <dbReference type="Google" id="ProtNLM"/>
    </source>
</evidence>
<evidence type="ECO:0000313" key="4">
    <source>
        <dbReference type="Proteomes" id="UP000023152"/>
    </source>
</evidence>
<sequence>MLSQKNTQYVREIESQLSYYRTQVATLVGEIENMKHACNNCTERMGEAQKDLTAARDEMTTLAGQIREMEERTGSDKDEVTRLKQEIEQLKAQMDTDKQALQWQLEHIKNERDALSESLSNERSKQMALEYDASSDLRYEKQIKELQEQLSTIEANKIDVQDQWEKRVKDNQELADKFRAKYESVKQHIKTLELQHGEYTRVNEALKKQNNEFRQMITKLQQQLKQAKVSAPMMGGMGMMPGIPNMAMASMGMNPMGQMPNMNAMANMNAQFMAQQEIAMNQMKPVPKSDANNGSQNSSVNKSNNSEGDLNQASKVQKSYMDEGDDIKPNLSKPQAQKNAPEYRQQLSGEGVPDDEIPPELQEEEVLPKSEPKKSVDNSGSVQSSQDVWTRKDKTISEKGAKKRMLVEWHFVTSDSFV</sequence>
<dbReference type="AlphaFoldDB" id="X6N0M2"/>
<protein>
    <recommendedName>
        <fullName evidence="5">Viral A-type inclusion protein</fullName>
    </recommendedName>
</protein>
<gene>
    <name evidence="3" type="ORF">RFI_17804</name>
</gene>
<reference evidence="3 4" key="1">
    <citation type="journal article" date="2013" name="Curr. Biol.">
        <title>The Genome of the Foraminiferan Reticulomyxa filosa.</title>
        <authorList>
            <person name="Glockner G."/>
            <person name="Hulsmann N."/>
            <person name="Schleicher M."/>
            <person name="Noegel A.A."/>
            <person name="Eichinger L."/>
            <person name="Gallinger C."/>
            <person name="Pawlowski J."/>
            <person name="Sierra R."/>
            <person name="Euteneuer U."/>
            <person name="Pillet L."/>
            <person name="Moustafa A."/>
            <person name="Platzer M."/>
            <person name="Groth M."/>
            <person name="Szafranski K."/>
            <person name="Schliwa M."/>
        </authorList>
    </citation>
    <scope>NUCLEOTIDE SEQUENCE [LARGE SCALE GENOMIC DNA]</scope>
</reference>
<feature type="compositionally biased region" description="Polar residues" evidence="2">
    <location>
        <begin position="377"/>
        <end position="388"/>
    </location>
</feature>
<feature type="region of interest" description="Disordered" evidence="2">
    <location>
        <begin position="285"/>
        <end position="400"/>
    </location>
</feature>